<keyword evidence="1" id="KW-0378">Hydrolase</keyword>
<gene>
    <name evidence="1" type="ORF">F4821DRAFT_279627</name>
</gene>
<keyword evidence="2" id="KW-1185">Reference proteome</keyword>
<sequence length="855" mass="95751">MLISIMVRSLPIFLSCALLVCGVLGSSNGLRDEAKLFSWQTWGPYRPNLYFGIRPQIADTLLMGLMWASGDNQSRMLQTLRDTCEQDDNMQEYGWTLYDTRVGGSQTIYDKDLHMDLSTGFLKTEDGKGWAVHVTGTPRADAPRDVRTTVIFHIAVEKTDLSNTRTLSCSRQSPELTNLNNSEAACYGDIPALGSFEFHVLGDGQNNAAGSTSVKSLNVSEDQIWQAKPVFVDQFKTRGGNGDERVVIGDEPGNGNLHYIQMTFDGPFALTYKFSETGGILLDQDDVKENLNTLQSAFSAKMNSTFPRAPPFEHKKYADFSQALLSNLFGGLGFFHGDSRTDYSRAPEYAETDFGFWVNAAAAMARAPITTTNPISLMSFTPSRPFLPRGFLWDEGFHLLPVIEWDLDLAISVLRSWLNLMDEDGWIAGEQMLGPEARNQVPEEFQVQYAHHANPPTLSLLFPVILSKLTGESAYHGHPSVYLSSPDRTSEVLNEFYRLFSRHYRWFRRTQAGNFSLEYRRPDNVYPGEAYRWRGRTPNSTLTSGLDDYPRAEPPHPAELHVDALAWVGASAHALKQIAAYLGKYAAVAHYEKHLTAVKHNLDALHWDPVEKSYCDATIRKGKYTRVCRQGYISLFPFLLGLMDADHRNLPAVLNLIADPAKIMSPYGLRSLSAMDPYYGTDENYWRGAVSMNFNVLAVLRLRDIGLQGGTNDGETAPIQAQALSLAAELRERVVTTVFTSWQQTGFFWEQYSDKTGEGNHSSAFTGWTACVVLLLVRLGADLSSYWAPSRILILFAGLIVFAVAFKRRLALVLGRVFNSGRVWWQNLEVRGWGEATSRTSNEQSRQQELAELAK</sequence>
<dbReference type="EMBL" id="MU394329">
    <property type="protein sequence ID" value="KAI6085079.1"/>
    <property type="molecule type" value="Genomic_DNA"/>
</dbReference>
<name>A0ACC0CXF7_9PEZI</name>
<evidence type="ECO:0000313" key="1">
    <source>
        <dbReference type="EMBL" id="KAI6085079.1"/>
    </source>
</evidence>
<evidence type="ECO:0000313" key="2">
    <source>
        <dbReference type="Proteomes" id="UP001497680"/>
    </source>
</evidence>
<comment type="caution">
    <text evidence="1">The sequence shown here is derived from an EMBL/GenBank/DDBJ whole genome shotgun (WGS) entry which is preliminary data.</text>
</comment>
<protein>
    <submittedName>
        <fullName evidence="1">Glycoside hydrolase family 63 protein</fullName>
    </submittedName>
</protein>
<dbReference type="Proteomes" id="UP001497680">
    <property type="component" value="Unassembled WGS sequence"/>
</dbReference>
<accession>A0ACC0CXF7</accession>
<reference evidence="1 2" key="1">
    <citation type="journal article" date="2022" name="New Phytol.">
        <title>Ecological generalism drives hyperdiversity of secondary metabolite gene clusters in xylarialean endophytes.</title>
        <authorList>
            <person name="Franco M.E.E."/>
            <person name="Wisecaver J.H."/>
            <person name="Arnold A.E."/>
            <person name="Ju Y.M."/>
            <person name="Slot J.C."/>
            <person name="Ahrendt S."/>
            <person name="Moore L.P."/>
            <person name="Eastman K.E."/>
            <person name="Scott K."/>
            <person name="Konkel Z."/>
            <person name="Mondo S.J."/>
            <person name="Kuo A."/>
            <person name="Hayes R.D."/>
            <person name="Haridas S."/>
            <person name="Andreopoulos B."/>
            <person name="Riley R."/>
            <person name="LaButti K."/>
            <person name="Pangilinan J."/>
            <person name="Lipzen A."/>
            <person name="Amirebrahimi M."/>
            <person name="Yan J."/>
            <person name="Adam C."/>
            <person name="Keymanesh K."/>
            <person name="Ng V."/>
            <person name="Louie K."/>
            <person name="Northen T."/>
            <person name="Drula E."/>
            <person name="Henrissat B."/>
            <person name="Hsieh H.M."/>
            <person name="Youens-Clark K."/>
            <person name="Lutzoni F."/>
            <person name="Miadlikowska J."/>
            <person name="Eastwood D.C."/>
            <person name="Hamelin R.C."/>
            <person name="Grigoriev I.V."/>
            <person name="U'Ren J.M."/>
        </authorList>
    </citation>
    <scope>NUCLEOTIDE SEQUENCE [LARGE SCALE GENOMIC DNA]</scope>
    <source>
        <strain evidence="1 2">ER1909</strain>
    </source>
</reference>
<proteinExistence type="predicted"/>
<organism evidence="1 2">
    <name type="scientific">Hypoxylon rubiginosum</name>
    <dbReference type="NCBI Taxonomy" id="110542"/>
    <lineage>
        <taxon>Eukaryota</taxon>
        <taxon>Fungi</taxon>
        <taxon>Dikarya</taxon>
        <taxon>Ascomycota</taxon>
        <taxon>Pezizomycotina</taxon>
        <taxon>Sordariomycetes</taxon>
        <taxon>Xylariomycetidae</taxon>
        <taxon>Xylariales</taxon>
        <taxon>Hypoxylaceae</taxon>
        <taxon>Hypoxylon</taxon>
    </lineage>
</organism>